<organism evidence="1 2">
    <name type="scientific">Capnocytophaga gingivalis</name>
    <dbReference type="NCBI Taxonomy" id="1017"/>
    <lineage>
        <taxon>Bacteria</taxon>
        <taxon>Pseudomonadati</taxon>
        <taxon>Bacteroidota</taxon>
        <taxon>Flavobacteriia</taxon>
        <taxon>Flavobacteriales</taxon>
        <taxon>Flavobacteriaceae</taxon>
        <taxon>Capnocytophaga</taxon>
    </lineage>
</organism>
<accession>A0ABU5Z7R4</accession>
<name>A0ABU5Z7R4_9FLAO</name>
<dbReference type="PROSITE" id="PS51257">
    <property type="entry name" value="PROKAR_LIPOPROTEIN"/>
    <property type="match status" value="1"/>
</dbReference>
<comment type="caution">
    <text evidence="1">The sequence shown here is derived from an EMBL/GenBank/DDBJ whole genome shotgun (WGS) entry which is preliminary data.</text>
</comment>
<evidence type="ECO:0000313" key="1">
    <source>
        <dbReference type="EMBL" id="MEB3074679.1"/>
    </source>
</evidence>
<dbReference type="EMBL" id="JAYKBW010000005">
    <property type="protein sequence ID" value="MEB3074679.1"/>
    <property type="molecule type" value="Genomic_DNA"/>
</dbReference>
<protein>
    <submittedName>
        <fullName evidence="1">Uncharacterized protein</fullName>
    </submittedName>
</protein>
<evidence type="ECO:0000313" key="2">
    <source>
        <dbReference type="Proteomes" id="UP001311730"/>
    </source>
</evidence>
<proteinExistence type="predicted"/>
<dbReference type="Proteomes" id="UP001311730">
    <property type="component" value="Unassembled WGS sequence"/>
</dbReference>
<sequence length="230" mass="26816">MNRSILFIFMFIFMFVLASCHHSLDLSKIQLNSDSKTYHLDDYDVFRRQEQKGHFEYSEKDKSLNLIDNGERVISYIFMDEYVKNIHFAGLKINPTLGAEIADYNGKIAFISAEIDSSETLKLIAYLMNTLGEPTKIYENSVIEKFRQIPCQKMSEALPSYTKREDGEFIYPDLLVWEKEDVIYSLRLDPQTEVLGNYLRIITKEAFNDNVILDNRNVEEKGAIYCVLKD</sequence>
<gene>
    <name evidence="1" type="ORF">VJJ08_05120</name>
</gene>
<keyword evidence="2" id="KW-1185">Reference proteome</keyword>
<reference evidence="1 2" key="1">
    <citation type="submission" date="2023-12" db="EMBL/GenBank/DDBJ databases">
        <title>Genomic sequences of Capnocytophaga and Parvimonas strains.</title>
        <authorList>
            <person name="Watt R.M."/>
            <person name="Wang M."/>
            <person name="Yang T."/>
            <person name="Tong W.M."/>
        </authorList>
    </citation>
    <scope>NUCLEOTIDE SEQUENCE [LARGE SCALE GENOMIC DNA]</scope>
    <source>
        <strain evidence="1 2">CCUG 13096</strain>
    </source>
</reference>
<dbReference type="RefSeq" id="WP_323983034.1">
    <property type="nucleotide sequence ID" value="NZ_JAYKBW010000005.1"/>
</dbReference>